<accession>I7MB92</accession>
<feature type="transmembrane region" description="Helical" evidence="1">
    <location>
        <begin position="2685"/>
        <end position="2704"/>
    </location>
</feature>
<evidence type="ECO:0000313" key="3">
    <source>
        <dbReference type="Proteomes" id="UP000009168"/>
    </source>
</evidence>
<dbReference type="PANTHER" id="PTHR11319">
    <property type="entry name" value="G PROTEIN-COUPLED RECEPTOR-RELATED"/>
    <property type="match status" value="1"/>
</dbReference>
<dbReference type="Proteomes" id="UP000009168">
    <property type="component" value="Unassembled WGS sequence"/>
</dbReference>
<evidence type="ECO:0000256" key="1">
    <source>
        <dbReference type="SAM" id="Phobius"/>
    </source>
</evidence>
<feature type="transmembrane region" description="Helical" evidence="1">
    <location>
        <begin position="2742"/>
        <end position="2764"/>
    </location>
</feature>
<name>I7MB92_TETTS</name>
<dbReference type="InParanoid" id="I7MB92"/>
<dbReference type="PANTHER" id="PTHR11319:SF35">
    <property type="entry name" value="OUTER MEMBRANE PROTEIN PMPC-RELATED"/>
    <property type="match status" value="1"/>
</dbReference>
<organism evidence="2 3">
    <name type="scientific">Tetrahymena thermophila (strain SB210)</name>
    <dbReference type="NCBI Taxonomy" id="312017"/>
    <lineage>
        <taxon>Eukaryota</taxon>
        <taxon>Sar</taxon>
        <taxon>Alveolata</taxon>
        <taxon>Ciliophora</taxon>
        <taxon>Intramacronucleata</taxon>
        <taxon>Oligohymenophorea</taxon>
        <taxon>Hymenostomatida</taxon>
        <taxon>Tetrahymenina</taxon>
        <taxon>Tetrahymenidae</taxon>
        <taxon>Tetrahymena</taxon>
    </lineage>
</organism>
<feature type="transmembrane region" description="Helical" evidence="1">
    <location>
        <begin position="2847"/>
        <end position="2869"/>
    </location>
</feature>
<feature type="transmembrane region" description="Helical" evidence="1">
    <location>
        <begin position="2536"/>
        <end position="2558"/>
    </location>
</feature>
<dbReference type="GeneID" id="7827586"/>
<dbReference type="EMBL" id="GG662209">
    <property type="protein sequence ID" value="EAS07899.2"/>
    <property type="molecule type" value="Genomic_DNA"/>
</dbReference>
<feature type="transmembrane region" description="Helical" evidence="1">
    <location>
        <begin position="2875"/>
        <end position="2893"/>
    </location>
</feature>
<keyword evidence="1" id="KW-1133">Transmembrane helix</keyword>
<sequence length="3413" mass="397426">MVCSPKCGEGKRINYFLNICEKCSVQDCAQCQDDIALCSKCNDNFLLTNNQCIYQGQEDLVFERYLSILLKDKVCKGQSNTQKGINDDQDNNQNKLNEQQICYDDLITCPVINNQLNNEDQFYLNSLVDEVNQRLYLFTQYKIQTYNYPQLNLLFEGKNILPNMLINSCGFVNSDQAYFYCSYGQNIIVKYKRDSLLGTIQYQFQGKAVFINYLGSILLNWQSGRIPTIGQTFIKVLDINNNSTQTISLPAGKLYRYLELKTPIFIFLAANNIIVIGVYQIKKLETYLSLLAKLQICPYYHLNFKQFQPVLRWKNFNLIFNRTEYIVQSYYFTDGCLFYIVSQGLMQVYCLKQASQQQDQQQVPNQFDFSNTLISQSLWDFSGIFLHDIIYKFPELIVVNQQEVLVINLLSYNNTQQNQTMNNTISKADILKNFLSFPTYEIINQIGYVNVINQSKVVGSHFIIKVQDLENTEMKRVFKFLIIIESFNIKAIYLQGNKSYSQSVVRLRNDLGAVLDSSYIQQLQIVILWYTQIFQIIDSISLNLIYQSQMYDIQGITQPNSFRILLSSNYKYLTIIMIDQTNQNALFTFLQFDQSNQEPDELKQFYINYNSIYIENQKIALIYNTNLIYTYDIETQTEKTKIVIQDQLIQNQTLLTLSPSTQLIGSYFNSTFYFQRLDNSNQTFSYKLKKQLSVQNFIIMQRYSYQSLLIVLTDTEIVLFSWYKDDEQDLILDFQQEQIMSCIGKKEVIYPTDDELATDDSGTIQNFLYVKSDGQLICIVNLQGVEFTLQNRIASKVYINGINILKRQESFDQNEGIKLLKADIIAIKGLSSTYLYSREDEFDNFQLYFYSQISCMSIGFLLNELICKNGGLKESYLFPLYKSPFLIKYNFLDQGDFSYNRKVDHFTYLPHKQLIIMKSSYKKFKSFFLNTKKEINFFQTYDIQFSYFGDYVSQPEQDLFSGYYYDEVTSIFIQLQQNSIVSAYKVSEDGQQFDFMYSFKRSQILCMGLIAKKNYLLFWLPQTKSLICFDFVQGKVIIETQSLANQNDKSKKLIDYNDEYLYFQIYQSVYKFSFKTGEIISHIVMNSIKFNQFVYFSQMYVDPNDNFLILLNQMDIIILKMNTQELEYRRFQSQPEFFNPNIIRQLNLILLIPVSSSITYFFKLPVSDIKASTIQIYKTDVLYSIYTQYVDTKNQIMSILTVDSVIHFIDLSQINETIANDSSQNKQKVNSTEVNDFQLNDQDEEQNSNQFKNQNEYDIDEEDDIPQVNSLKEYLSFSLHELLEDLVNSNGQENPMLYHAQPIIKLLVVNDLLLLSGDSTGVYLWSIEEIIKYKFLDLTMRSLQNLVYNSNYVQQESSFTFYNQEKGQLFIVDKQKAEIQKRIQIQQEVYTQNYYSNNSWQMLNGKQGYFSSNQQSDENNKAILVISLGNDFLFFNQEAQNVGNAVNLSSFKQILGFSNGNIQNFQIIENYLYKNQNEIIVNKFSANMYTSFKNFQGSEVNQQVFLVLESGQIGVIDYRADPFSTTENYEIIQFFDLNNTSTRNIISCMQINSQFIVLLNNLSEILLLQYTPQTDSAGDSKLVIVKTFSLPNIQFNDIEFDAERQRLLVFSSINEFIYLLNYLPYTDDIYPSPEPNVYPFYFISHNICFTYPHLYHFTIDRSSEDSPILNLELYLQSQQGFTRLQLPIDITKIDQSQRLRNLYLAQFPEPNCQRSELYEIKQQVTAQATLSNQEKAKYTTKNYNYIKNLYLSILQTNYKSIQKYTPMTIKIKVQESIKPQSLDIFSSLTNTQDNQILIYSENKMNSTISLNQNTKLNQRQGSSLVFYNLTFLIDSQFQSQSTNFNKTNSFSQQYGNSSVIKILVLHNYHLNQMEHSYFHRFLLNKAGEYQPSSDKQINSLIIQNITNVSIFNLQQIVTYKAFFNKNYLIYSYGVIIAKIQDFYVQNTQNTFFLQGDVLNLPQNEVIVGNQNFTLQNLQIINATYLILPSVDILDYQIPFSSFLKLVCKNVALIQILFKDTKFDSSLMNIQSNLANFNNLNITQFQQSLRYRNPQCIQLQIQNYLEMKQIIYTNNTNLCTNIINSMLVNIQNFNILQNKLVTSQAIYLSVSILYISKITNLRIQNLDLIENYPNFSQKSFLLLDNIQQFIINESEFISNSANNTSGGAITIQNDQDFYDILNSQSQSNITNSKFLNNSSPNNFAGALFINNADMDIKSCQFINNYAQIGGAIRIISANVIPLFYMKHLVQKSIQFQNNTANFYGNNIAFYPKEIRVYRNEQYTPQLTVENFRSGDSLKDIQIKFIDYEDQNVYLQDLSKKSIESVDKLLSYSLEIQADNIFIPNYQLYISQGSRTYSLNATIVSQPLSKEQITISTKQLFPFLVLDKQNQKINITNKQLNTQITIISRLCKKGEIYSKQNEISICEPCPEGKYSFTQPQLDVLETNQCKICPPFAKSCIGDIMKLKNGYWRQNDESDVVYFCEQYQDNCRAEESTSIKYCKQGYVGPLCSSCDIEGKIWGSRYARVSGVYCSSCKLYGIQIGMFIGFLILTVSYLLFLMKQNMSCATKKIQAQYLKILGIIRFGKSAQFERNSILSKILMHYVQIFLIVLNGSQLQIPSIFSILQVGGDPVLNVYYSVDCIIQLFGIQIVFARIIWLIIFVIFLGLAGTFFCFLHYLLNKSQQKQLKYYLSFCSMAIKMVLIYTFPGLLSQITKTITCVTFDKGSYSLADLQFSCDESSYKKISYYFVLPLFFILVLVIPLVYLLRIRRIIKNPLRISLLKSFSFLFYDYKQNAYYWEILKLQLKALIIVSNTLLHSYLFNKLLISLVLIMIYIFIHLRVKPYVMYEFNQLDLMAHLVCNFTIVIILISISSPFESVTYICFSIIVIMNSLYVLRLFKTYFSGIIVQYSQNHRSFIQKLLLVLKRIFPKFFNCINLQKQNSFKILLLWQTLSKHVMNKKEMLKDYKSIISSISQNNLQNEQSSLNNNLIYYNNLKQNISTAKKLHQIDQTSNDYYFNSLIQASKGKGCGVSQNSSFSQMELSMQEPLDHNYPKFQFNKQMVSIYNMNGLILNQDSPTQKINKMFKQIQQNSQSAKNSDSDSDIHQCENKKLASTNVFSNNSVYKVPQSVNQSSNSFQSCSNFLSQKSVDKLNCKQNQTPRSQKKNYIQKTIINNRIKGKKFSLREQEIPKILQNEIQETPKSDNSQQEKIKSFVKQKSFFSIANQEQIKCNIPLQNYCQTQMSVIMSPGQYIKSKTLKDDSFRRQNEYDHNESFYTEKTFQDLKINNQIQQIPLFTNLPNQQKPIEVFNFSNLENSDFKSSKEEKIIKQDESLDSCEIYQVGEESMKKSQNQINNLEKYDKNEQQQQMLDNLSSQEINDNNFKTSTTANANIPKESEKLVGINQIAKLVKSDSQ</sequence>
<feature type="transmembrane region" description="Helical" evidence="1">
    <location>
        <begin position="2640"/>
        <end position="2673"/>
    </location>
</feature>
<keyword evidence="1 2" id="KW-0812">Transmembrane</keyword>
<evidence type="ECO:0000313" key="2">
    <source>
        <dbReference type="EMBL" id="EAS07899.2"/>
    </source>
</evidence>
<keyword evidence="3" id="KW-1185">Reference proteome</keyword>
<gene>
    <name evidence="2" type="ORF">TTHERM_00527360</name>
</gene>
<proteinExistence type="predicted"/>
<reference evidence="3" key="1">
    <citation type="journal article" date="2006" name="PLoS Biol.">
        <title>Macronuclear genome sequence of the ciliate Tetrahymena thermophila, a model eukaryote.</title>
        <authorList>
            <person name="Eisen J.A."/>
            <person name="Coyne R.S."/>
            <person name="Wu M."/>
            <person name="Wu D."/>
            <person name="Thiagarajan M."/>
            <person name="Wortman J.R."/>
            <person name="Badger J.H."/>
            <person name="Ren Q."/>
            <person name="Amedeo P."/>
            <person name="Jones K.M."/>
            <person name="Tallon L.J."/>
            <person name="Delcher A.L."/>
            <person name="Salzberg S.L."/>
            <person name="Silva J.C."/>
            <person name="Haas B.J."/>
            <person name="Majoros W.H."/>
            <person name="Farzad M."/>
            <person name="Carlton J.M."/>
            <person name="Smith R.K. Jr."/>
            <person name="Garg J."/>
            <person name="Pearlman R.E."/>
            <person name="Karrer K.M."/>
            <person name="Sun L."/>
            <person name="Manning G."/>
            <person name="Elde N.C."/>
            <person name="Turkewitz A.P."/>
            <person name="Asai D.J."/>
            <person name="Wilkes D.E."/>
            <person name="Wang Y."/>
            <person name="Cai H."/>
            <person name="Collins K."/>
            <person name="Stewart B.A."/>
            <person name="Lee S.R."/>
            <person name="Wilamowska K."/>
            <person name="Weinberg Z."/>
            <person name="Ruzzo W.L."/>
            <person name="Wloga D."/>
            <person name="Gaertig J."/>
            <person name="Frankel J."/>
            <person name="Tsao C.-C."/>
            <person name="Gorovsky M.A."/>
            <person name="Keeling P.J."/>
            <person name="Waller R.F."/>
            <person name="Patron N.J."/>
            <person name="Cherry J.M."/>
            <person name="Stover N.A."/>
            <person name="Krieger C.J."/>
            <person name="del Toro C."/>
            <person name="Ryder H.F."/>
            <person name="Williamson S.C."/>
            <person name="Barbeau R.A."/>
            <person name="Hamilton E.P."/>
            <person name="Orias E."/>
        </authorList>
    </citation>
    <scope>NUCLEOTIDE SEQUENCE [LARGE SCALE GENOMIC DNA]</scope>
    <source>
        <strain evidence="3">SB210</strain>
    </source>
</reference>
<dbReference type="RefSeq" id="XP_001028141.2">
    <property type="nucleotide sequence ID" value="XM_001028141.2"/>
</dbReference>
<protein>
    <submittedName>
        <fullName evidence="2">Transmembrane protein, putative</fullName>
    </submittedName>
</protein>
<dbReference type="Gene3D" id="2.10.220.10">
    <property type="entry name" value="Hormone Receptor, Insulin-like Growth Factor Receptor 1, Chain A, domain 2"/>
    <property type="match status" value="1"/>
</dbReference>
<feature type="transmembrane region" description="Helical" evidence="1">
    <location>
        <begin position="2598"/>
        <end position="2620"/>
    </location>
</feature>
<dbReference type="OrthoDB" id="338325at2759"/>
<feature type="transmembrane region" description="Helical" evidence="1">
    <location>
        <begin position="2816"/>
        <end position="2835"/>
    </location>
</feature>
<keyword evidence="1" id="KW-0472">Membrane</keyword>
<dbReference type="KEGG" id="tet:TTHERM_00527360"/>